<organism evidence="7 8">
    <name type="scientific">Callosobruchus maculatus</name>
    <name type="common">Southern cowpea weevil</name>
    <name type="synonym">Pulse bruchid</name>
    <dbReference type="NCBI Taxonomy" id="64391"/>
    <lineage>
        <taxon>Eukaryota</taxon>
        <taxon>Metazoa</taxon>
        <taxon>Ecdysozoa</taxon>
        <taxon>Arthropoda</taxon>
        <taxon>Hexapoda</taxon>
        <taxon>Insecta</taxon>
        <taxon>Pterygota</taxon>
        <taxon>Neoptera</taxon>
        <taxon>Endopterygota</taxon>
        <taxon>Coleoptera</taxon>
        <taxon>Polyphaga</taxon>
        <taxon>Cucujiformia</taxon>
        <taxon>Chrysomeloidea</taxon>
        <taxon>Chrysomelidae</taxon>
        <taxon>Bruchinae</taxon>
        <taxon>Bruchini</taxon>
        <taxon>Callosobruchus</taxon>
    </lineage>
</organism>
<evidence type="ECO:0000256" key="6">
    <source>
        <dbReference type="SAM" id="SignalP"/>
    </source>
</evidence>
<sequence>MARNIIFLLLCYATPTHQILPQPPKESLTPSGPTPHPKQPLIPTSGPVRSTPKCLLAPGEERMFQSLKEYQSNNISFNPNDSNYHGNEVKFSTEKFEERLEKNSFISYESNHIFGITLAQKQLRFIDDGAFLSLDCLYFLNLSLNNLTTLTRGTFLGLPNLKILNVSFNAIKNVEELDMEHLYNLDLSHNELKKLPSFTLLKSLKTLNISYNIIEEINEDVFGNMPSLEELYLDHNHLHVLELLHWKGLNSLRQLDVAYNLLNRVDIDSKFVTSNLKMLNITGNNLTALEIENIDVILKKLKILDVTNKNWRCFALYIVQTNLEQANISIRCENSSLQSASGYLNTEALGTTETSDHSGQIKHLKSHIEDLESRVKYMKYINIVLCLVVTVLAIVGVVLKFGLCRYVGGLFGRRDVEFIDDDVEEMNLVRR</sequence>
<dbReference type="EMBL" id="CAACVG010007737">
    <property type="protein sequence ID" value="VEN46786.1"/>
    <property type="molecule type" value="Genomic_DNA"/>
</dbReference>
<dbReference type="Pfam" id="PF13855">
    <property type="entry name" value="LRR_8"/>
    <property type="match status" value="2"/>
</dbReference>
<dbReference type="GO" id="GO:0005886">
    <property type="term" value="C:plasma membrane"/>
    <property type="evidence" value="ECO:0007669"/>
    <property type="project" value="TreeGrafter"/>
</dbReference>
<dbReference type="PROSITE" id="PS51450">
    <property type="entry name" value="LRR"/>
    <property type="match status" value="2"/>
</dbReference>
<protein>
    <submittedName>
        <fullName evidence="7">Uncharacterized protein</fullName>
    </submittedName>
</protein>
<proteinExistence type="predicted"/>
<keyword evidence="3" id="KW-0677">Repeat</keyword>
<reference evidence="7 8" key="1">
    <citation type="submission" date="2019-01" db="EMBL/GenBank/DDBJ databases">
        <authorList>
            <person name="Sayadi A."/>
        </authorList>
    </citation>
    <scope>NUCLEOTIDE SEQUENCE [LARGE SCALE GENOMIC DNA]</scope>
</reference>
<dbReference type="OrthoDB" id="676979at2759"/>
<dbReference type="InterPro" id="IPR003591">
    <property type="entry name" value="Leu-rich_rpt_typical-subtyp"/>
</dbReference>
<keyword evidence="8" id="KW-1185">Reference proteome</keyword>
<feature type="region of interest" description="Disordered" evidence="4">
    <location>
        <begin position="21"/>
        <end position="49"/>
    </location>
</feature>
<dbReference type="PANTHER" id="PTHR24369">
    <property type="entry name" value="ANTIGEN BSP, PUTATIVE-RELATED"/>
    <property type="match status" value="1"/>
</dbReference>
<evidence type="ECO:0000256" key="2">
    <source>
        <dbReference type="ARBA" id="ARBA00022729"/>
    </source>
</evidence>
<dbReference type="SMART" id="SM00369">
    <property type="entry name" value="LRR_TYP"/>
    <property type="match status" value="6"/>
</dbReference>
<dbReference type="InterPro" id="IPR032675">
    <property type="entry name" value="LRR_dom_sf"/>
</dbReference>
<dbReference type="InterPro" id="IPR001611">
    <property type="entry name" value="Leu-rich_rpt"/>
</dbReference>
<evidence type="ECO:0000256" key="1">
    <source>
        <dbReference type="ARBA" id="ARBA00022614"/>
    </source>
</evidence>
<feature type="chain" id="PRO_5024870230" evidence="6">
    <location>
        <begin position="19"/>
        <end position="431"/>
    </location>
</feature>
<gene>
    <name evidence="7" type="ORF">CALMAC_LOCUS8772</name>
</gene>
<keyword evidence="2 6" id="KW-0732">Signal</keyword>
<keyword evidence="5" id="KW-0812">Transmembrane</keyword>
<keyword evidence="5" id="KW-0472">Membrane</keyword>
<evidence type="ECO:0000256" key="3">
    <source>
        <dbReference type="ARBA" id="ARBA00022737"/>
    </source>
</evidence>
<evidence type="ECO:0000313" key="7">
    <source>
        <dbReference type="EMBL" id="VEN46786.1"/>
    </source>
</evidence>
<accession>A0A653CGE2</accession>
<dbReference type="SUPFAM" id="SSF52058">
    <property type="entry name" value="L domain-like"/>
    <property type="match status" value="1"/>
</dbReference>
<evidence type="ECO:0000313" key="8">
    <source>
        <dbReference type="Proteomes" id="UP000410492"/>
    </source>
</evidence>
<dbReference type="InterPro" id="IPR050541">
    <property type="entry name" value="LRR_TM_domain-containing"/>
</dbReference>
<dbReference type="PANTHER" id="PTHR24369:SF210">
    <property type="entry name" value="CHAOPTIN-RELATED"/>
    <property type="match status" value="1"/>
</dbReference>
<name>A0A653CGE2_CALMS</name>
<dbReference type="Gene3D" id="3.80.10.10">
    <property type="entry name" value="Ribonuclease Inhibitor"/>
    <property type="match status" value="1"/>
</dbReference>
<feature type="transmembrane region" description="Helical" evidence="5">
    <location>
        <begin position="380"/>
        <end position="403"/>
    </location>
</feature>
<keyword evidence="1" id="KW-0433">Leucine-rich repeat</keyword>
<dbReference type="SMART" id="SM00364">
    <property type="entry name" value="LRR_BAC"/>
    <property type="match status" value="5"/>
</dbReference>
<keyword evidence="5" id="KW-1133">Transmembrane helix</keyword>
<feature type="signal peptide" evidence="6">
    <location>
        <begin position="1"/>
        <end position="18"/>
    </location>
</feature>
<evidence type="ECO:0000256" key="5">
    <source>
        <dbReference type="SAM" id="Phobius"/>
    </source>
</evidence>
<evidence type="ECO:0000256" key="4">
    <source>
        <dbReference type="SAM" id="MobiDB-lite"/>
    </source>
</evidence>
<dbReference type="Proteomes" id="UP000410492">
    <property type="component" value="Unassembled WGS sequence"/>
</dbReference>
<dbReference type="AlphaFoldDB" id="A0A653CGE2"/>